<dbReference type="Proteomes" id="UP000006804">
    <property type="component" value="Chromosome"/>
</dbReference>
<dbReference type="GO" id="GO:0016491">
    <property type="term" value="F:oxidoreductase activity"/>
    <property type="evidence" value="ECO:0007669"/>
    <property type="project" value="UniProtKB-KW"/>
</dbReference>
<dbReference type="Pfam" id="PF00106">
    <property type="entry name" value="adh_short"/>
    <property type="match status" value="1"/>
</dbReference>
<dbReference type="RefSeq" id="WP_013931560.1">
    <property type="nucleotide sequence ID" value="NC_015707.1"/>
</dbReference>
<name>F7YV40_9THEM</name>
<dbReference type="InterPro" id="IPR036291">
    <property type="entry name" value="NAD(P)-bd_dom_sf"/>
</dbReference>
<sequence length="256" mass="28829" precursor="true">MKLSSFKWALVTGASSGIGKEFAIELAKRGINIVAVARNREKLQETINQCNQLGVQTIEYLADLSCPENVKKMVEDLSDLKIDLLVNNAGFGLYGEFIKLELDELEKMIELNIKALTALCHFFAKKMVEKQKGGIINVASIAGHLSVPYFNVYSATKAYVYNLSISLWAELRKYKVHVMCVSPGPTDTMFFERAFKGQNFQKFRKMMKPNEVVVKALKAFEKNKVVYIPGITNKFVANFIAKLLPHKLMAKFLTTS</sequence>
<dbReference type="PRINTS" id="PR00080">
    <property type="entry name" value="SDRFAMILY"/>
</dbReference>
<evidence type="ECO:0000313" key="4">
    <source>
        <dbReference type="EMBL" id="AEH50337.1"/>
    </source>
</evidence>
<dbReference type="AlphaFoldDB" id="F7YV40"/>
<dbReference type="PIRSF" id="PIRSF000126">
    <property type="entry name" value="11-beta-HSD1"/>
    <property type="match status" value="1"/>
</dbReference>
<gene>
    <name evidence="4" type="ORF">Theth_0237</name>
</gene>
<dbReference type="PANTHER" id="PTHR43086:SF3">
    <property type="entry name" value="NADP-DEPENDENT 3-HYDROXY ACID DEHYDROGENASE YDFG"/>
    <property type="match status" value="1"/>
</dbReference>
<dbReference type="InterPro" id="IPR002347">
    <property type="entry name" value="SDR_fam"/>
</dbReference>
<keyword evidence="2" id="KW-0560">Oxidoreductase</keyword>
<evidence type="ECO:0000256" key="1">
    <source>
        <dbReference type="ARBA" id="ARBA00006484"/>
    </source>
</evidence>
<organism evidence="4 5">
    <name type="scientific">Pseudothermotoga thermarum DSM 5069</name>
    <dbReference type="NCBI Taxonomy" id="688269"/>
    <lineage>
        <taxon>Bacteria</taxon>
        <taxon>Thermotogati</taxon>
        <taxon>Thermotogota</taxon>
        <taxon>Thermotogae</taxon>
        <taxon>Thermotogales</taxon>
        <taxon>Thermotogaceae</taxon>
        <taxon>Pseudothermotoga</taxon>
    </lineage>
</organism>
<proteinExistence type="inferred from homology"/>
<dbReference type="SUPFAM" id="SSF51735">
    <property type="entry name" value="NAD(P)-binding Rossmann-fold domains"/>
    <property type="match status" value="1"/>
</dbReference>
<reference evidence="4 5" key="1">
    <citation type="submission" date="2010-11" db="EMBL/GenBank/DDBJ databases">
        <title>The complete genome of Thermotoga thermarum DSM 5069.</title>
        <authorList>
            <consortium name="US DOE Joint Genome Institute (JGI-PGF)"/>
            <person name="Lucas S."/>
            <person name="Copeland A."/>
            <person name="Lapidus A."/>
            <person name="Bruce D."/>
            <person name="Goodwin L."/>
            <person name="Pitluck S."/>
            <person name="Kyrpides N."/>
            <person name="Mavromatis K."/>
            <person name="Ivanova N."/>
            <person name="Zeytun A."/>
            <person name="Brettin T."/>
            <person name="Detter J.C."/>
            <person name="Tapia R."/>
            <person name="Han C."/>
            <person name="Land M."/>
            <person name="Hauser L."/>
            <person name="Markowitz V."/>
            <person name="Cheng J.-F."/>
            <person name="Hugenholtz P."/>
            <person name="Woyke T."/>
            <person name="Wu D."/>
            <person name="Spring S."/>
            <person name="Schroeder M."/>
            <person name="Brambilla E."/>
            <person name="Klenk H.-P."/>
            <person name="Eisen J.A."/>
        </authorList>
    </citation>
    <scope>NUCLEOTIDE SEQUENCE [LARGE SCALE GENOMIC DNA]</scope>
    <source>
        <strain evidence="4 5">DSM 5069</strain>
    </source>
</reference>
<dbReference type="KEGG" id="tta:Theth_0237"/>
<evidence type="ECO:0000313" key="5">
    <source>
        <dbReference type="Proteomes" id="UP000006804"/>
    </source>
</evidence>
<dbReference type="EMBL" id="CP002351">
    <property type="protein sequence ID" value="AEH50337.1"/>
    <property type="molecule type" value="Genomic_DNA"/>
</dbReference>
<dbReference type="OrthoDB" id="9808814at2"/>
<dbReference type="HOGENOM" id="CLU_010194_2_1_0"/>
<evidence type="ECO:0000256" key="3">
    <source>
        <dbReference type="RuleBase" id="RU000363"/>
    </source>
</evidence>
<evidence type="ECO:0000256" key="2">
    <source>
        <dbReference type="ARBA" id="ARBA00023002"/>
    </source>
</evidence>
<accession>F7YV40</accession>
<dbReference type="Gene3D" id="3.40.50.720">
    <property type="entry name" value="NAD(P)-binding Rossmann-like Domain"/>
    <property type="match status" value="1"/>
</dbReference>
<protein>
    <submittedName>
        <fullName evidence="4">Short-chain dehydrogenase/reductase SDR</fullName>
    </submittedName>
</protein>
<dbReference type="STRING" id="688269.Theth_0237"/>
<dbReference type="PRINTS" id="PR00081">
    <property type="entry name" value="GDHRDH"/>
</dbReference>
<comment type="similarity">
    <text evidence="1 3">Belongs to the short-chain dehydrogenases/reductases (SDR) family.</text>
</comment>
<dbReference type="PANTHER" id="PTHR43086">
    <property type="entry name" value="VERY-LONG-CHAIN 3-OXOOACYL-COA REDUCTASE"/>
    <property type="match status" value="1"/>
</dbReference>
<dbReference type="PATRIC" id="fig|688269.3.peg.244"/>
<keyword evidence="5" id="KW-1185">Reference proteome</keyword>
<dbReference type="eggNOG" id="COG0300">
    <property type="taxonomic scope" value="Bacteria"/>
</dbReference>
<dbReference type="CDD" id="cd05233">
    <property type="entry name" value="SDR_c"/>
    <property type="match status" value="1"/>
</dbReference>